<dbReference type="EMBL" id="CP053070">
    <property type="protein sequence ID" value="QJR06317.1"/>
    <property type="molecule type" value="Genomic_DNA"/>
</dbReference>
<dbReference type="PDB" id="8YHX">
    <property type="method" value="EM"/>
    <property type="resolution" value="2.81 A"/>
    <property type="chains" value="G/H/I/J/K/L/M/N/O/P/Q/R=1-428"/>
</dbReference>
<evidence type="ECO:0000313" key="5">
    <source>
        <dbReference type="Proteomes" id="UP000502818"/>
    </source>
</evidence>
<reference evidence="2 4" key="3">
    <citation type="journal article" date="2019" name="Int. J. Infect. Dis.">
        <title>Characterization of a community-acquired methicillin-resistant sequence type 338 Staphylococcus aureus strain containing a staphylococcal cassette chromosome mec type VT.</title>
        <authorList>
            <person name="Chen Y."/>
            <person name="Hong J."/>
            <person name="Chen Y."/>
            <person name="Wang H."/>
            <person name="Yu Y."/>
            <person name="Qu T."/>
        </authorList>
    </citation>
    <scope>NUCLEOTIDE SEQUENCE [LARGE SCALE GENOMIC DNA]</scope>
    <source>
        <strain evidence="2 4">LJ05</strain>
    </source>
</reference>
<name>C1PH93_STAAU</name>
<evidence type="ECO:0000313" key="1">
    <source>
        <dbReference type="EMBL" id="BAH57707.1"/>
    </source>
</evidence>
<dbReference type="Proteomes" id="UP000463077">
    <property type="component" value="Unassembled WGS sequence"/>
</dbReference>
<evidence type="ECO:0000313" key="2">
    <source>
        <dbReference type="EMBL" id="MUG52007.1"/>
    </source>
</evidence>
<dbReference type="Pfam" id="PF13289">
    <property type="entry name" value="SIR2_2"/>
    <property type="match status" value="1"/>
</dbReference>
<dbReference type="EMDB" id="EMD-39302"/>
<keyword evidence="6" id="KW-0002">3D-structure</keyword>
<evidence type="ECO:0007829" key="6">
    <source>
        <dbReference type="PDB" id="8YHX"/>
    </source>
</evidence>
<dbReference type="PATRIC" id="fig|1280.4847.peg.67"/>
<reference evidence="1" key="2">
    <citation type="journal article" date="2008" name="Biochem. Biophys. Res. Commun.">
        <title>Structure and specific detection of staphylococcal cassette chromosome mec type VII.</title>
        <authorList>
            <person name="Higuchi W."/>
            <person name="Takano T."/>
            <person name="Teng L.J."/>
            <person name="Yamamoto T."/>
        </authorList>
    </citation>
    <scope>NUCLEOTIDE SEQUENCE</scope>
    <source>
        <strain evidence="1">PM1</strain>
    </source>
</reference>
<reference evidence="6" key="5">
    <citation type="journal article" date="2024" name="Nat. Commun.">
        <title>Mechanistic basis for the allosteric activation of NADase activity in the Sir2-HerA antiphage defense system.</title>
        <authorList>
            <person name="Zhen X."/>
            <person name="Zhou B."/>
            <person name="Liu Z."/>
            <person name="Wang X."/>
            <person name="Zhao H."/>
            <person name="Wu S."/>
            <person name="Li Z."/>
            <person name="Liang J."/>
            <person name="Zhang W."/>
            <person name="Zhu Q."/>
            <person name="He J."/>
            <person name="Xiong X."/>
            <person name="Ouyang S."/>
        </authorList>
    </citation>
    <scope>STRUCTURE BY ELECTRON MICROSCOPY (2.81 ANGSTROMS)</scope>
</reference>
<dbReference type="KEGG" id="sams:NI36_00325"/>
<dbReference type="AlphaFoldDB" id="C1PH93"/>
<sequence length="428" mass="50650">MGIYHLNKDKDVLTDLKSNEKQEQVATFINKHLSANNLTIFIGSGCSTGAVPLMSTTMKNILEENESVLNYVKKFLNSKGIKEFIKYVEEQEQEKIQEKERKALHTIMDQLEAENFKNLEEYSGWLDMQDSEYKEEILNFLDCYYLNYSNIEELLNWIQNGLHYDNNNGDLKDVFTTLKSEFIKTIPKVGDKEYSTETYEIYKDFYRYVFDKRTEQKSKVSIFTTNYDLFNEYALENNNIIYSTGIQNTILKKFDINQFKYRVVDDTNRYKEKWQPVSKEANLYKIHGSINWKSNEEGELQQIDFNDEDDQVVIYPTMLKHKETAQAPYSELFREFSNCLQIKDTTLIIIGYGFPDEHINNIIAQNLKNQDFNLIIFGDVKEENVKNFYDNFKNFNLHLIGGNSSKAEQKAHYFQFIVENFLKNQRRR</sequence>
<proteinExistence type="evidence at protein level"/>
<reference evidence="3 5" key="4">
    <citation type="submission" date="2020-04" db="EMBL/GenBank/DDBJ databases">
        <authorList>
            <person name="Kim J.-M."/>
            <person name="Chung S.H."/>
            <person name="Kim I."/>
            <person name="Kim J.-S."/>
        </authorList>
    </citation>
    <scope>NUCLEOTIDE SEQUENCE [LARGE SCALE GENOMIC DNA]</scope>
    <source>
        <strain evidence="3">HL20709</strain>
    </source>
</reference>
<gene>
    <name evidence="2" type="ORF">GAY54_05510</name>
    <name evidence="3" type="ORF">HH313_000067</name>
</gene>
<dbReference type="EMBL" id="WFHO01000010">
    <property type="protein sequence ID" value="MUG52007.1"/>
    <property type="molecule type" value="Genomic_DNA"/>
</dbReference>
<evidence type="ECO:0000313" key="4">
    <source>
        <dbReference type="Proteomes" id="UP000463077"/>
    </source>
</evidence>
<accession>C1PH93</accession>
<dbReference type="Proteomes" id="UP000502818">
    <property type="component" value="Chromosome"/>
</dbReference>
<dbReference type="RefSeq" id="WP_000513494.1">
    <property type="nucleotide sequence ID" value="NZ_BAABQX010000002.1"/>
</dbReference>
<evidence type="ECO:0000313" key="3">
    <source>
        <dbReference type="EMBL" id="QJR06317.1"/>
    </source>
</evidence>
<protein>
    <submittedName>
        <fullName evidence="2">SIR2 family protein</fullName>
    </submittedName>
</protein>
<dbReference type="EMBL" id="AB462393">
    <property type="protein sequence ID" value="BAH57707.1"/>
    <property type="molecule type" value="Genomic_DNA"/>
</dbReference>
<reference evidence="1" key="1">
    <citation type="journal article" date="2008" name="Antimicrob. Agents Chemother.">
        <title>Novel characteristics of community-acquired methicillin-resistant Staphylococcus aureus strains belonging to multilocus sequence type 59 in Taiwan.</title>
        <authorList>
            <person name="Takano T."/>
            <person name="Higuchi W."/>
            <person name="Otsuka T."/>
            <person name="Baranovich T."/>
            <person name="Enany S."/>
            <person name="Saito K."/>
            <person name="Isobe H."/>
            <person name="Dohmae S."/>
            <person name="Ozaki K."/>
            <person name="Takano M."/>
            <person name="Iwao Y."/>
            <person name="Shibuya M."/>
            <person name="Okubo T."/>
            <person name="Yabe S."/>
            <person name="Shi D."/>
            <person name="Reva T."/>
            <person name="Teng L.J."/>
            <person name="Yamamoto T."/>
        </authorList>
    </citation>
    <scope>NUCLEOTIDE SEQUENCE</scope>
    <source>
        <strain evidence="1">PM1</strain>
    </source>
</reference>
<organism evidence="1">
    <name type="scientific">Staphylococcus aureus</name>
    <dbReference type="NCBI Taxonomy" id="1280"/>
    <lineage>
        <taxon>Bacteria</taxon>
        <taxon>Bacillati</taxon>
        <taxon>Bacillota</taxon>
        <taxon>Bacilli</taxon>
        <taxon>Bacillales</taxon>
        <taxon>Staphylococcaceae</taxon>
        <taxon>Staphylococcus</taxon>
    </lineage>
</organism>
<dbReference type="SMR" id="C1PH93"/>